<dbReference type="GO" id="GO:0008356">
    <property type="term" value="P:asymmetric cell division"/>
    <property type="evidence" value="ECO:0007669"/>
    <property type="project" value="InterPro"/>
</dbReference>
<dbReference type="InterPro" id="IPR045789">
    <property type="entry name" value="Insc_C"/>
</dbReference>
<dbReference type="Pfam" id="PF19427">
    <property type="entry name" value="Insc_C"/>
    <property type="match status" value="1"/>
</dbReference>
<dbReference type="InterPro" id="IPR011989">
    <property type="entry name" value="ARM-like"/>
</dbReference>
<dbReference type="Gene3D" id="6.20.200.10">
    <property type="entry name" value="Inscuteable LGN-binding domain"/>
    <property type="match status" value="1"/>
</dbReference>
<feature type="compositionally biased region" description="Polar residues" evidence="1">
    <location>
        <begin position="59"/>
        <end position="71"/>
    </location>
</feature>
<dbReference type="AlphaFoldDB" id="A0AA39GW78"/>
<dbReference type="PANTHER" id="PTHR21386:SF0">
    <property type="entry name" value="PROTEIN INSCUTEABLE HOMOLOG"/>
    <property type="match status" value="1"/>
</dbReference>
<feature type="compositionally biased region" description="Low complexity" evidence="1">
    <location>
        <begin position="213"/>
        <end position="228"/>
    </location>
</feature>
<dbReference type="InterPro" id="IPR039921">
    <property type="entry name" value="Inscuteable"/>
</dbReference>
<dbReference type="GO" id="GO:0008093">
    <property type="term" value="F:cytoskeletal anchor activity"/>
    <property type="evidence" value="ECO:0007669"/>
    <property type="project" value="TreeGrafter"/>
</dbReference>
<organism evidence="3 4">
    <name type="scientific">Steinernema hermaphroditum</name>
    <dbReference type="NCBI Taxonomy" id="289476"/>
    <lineage>
        <taxon>Eukaryota</taxon>
        <taxon>Metazoa</taxon>
        <taxon>Ecdysozoa</taxon>
        <taxon>Nematoda</taxon>
        <taxon>Chromadorea</taxon>
        <taxon>Rhabditida</taxon>
        <taxon>Tylenchina</taxon>
        <taxon>Panagrolaimomorpha</taxon>
        <taxon>Strongyloidoidea</taxon>
        <taxon>Steinernematidae</taxon>
        <taxon>Steinernema</taxon>
    </lineage>
</organism>
<dbReference type="Proteomes" id="UP001175271">
    <property type="component" value="Unassembled WGS sequence"/>
</dbReference>
<feature type="region of interest" description="Disordered" evidence="1">
    <location>
        <begin position="59"/>
        <end position="87"/>
    </location>
</feature>
<dbReference type="GO" id="GO:0000132">
    <property type="term" value="P:establishment of mitotic spindle orientation"/>
    <property type="evidence" value="ECO:0007669"/>
    <property type="project" value="TreeGrafter"/>
</dbReference>
<evidence type="ECO:0000313" key="4">
    <source>
        <dbReference type="Proteomes" id="UP001175271"/>
    </source>
</evidence>
<evidence type="ECO:0000259" key="2">
    <source>
        <dbReference type="Pfam" id="PF19427"/>
    </source>
</evidence>
<feature type="region of interest" description="Disordered" evidence="1">
    <location>
        <begin position="141"/>
        <end position="166"/>
    </location>
</feature>
<dbReference type="Gene3D" id="1.25.10.10">
    <property type="entry name" value="Leucine-rich Repeat Variant"/>
    <property type="match status" value="1"/>
</dbReference>
<dbReference type="InterPro" id="IPR038205">
    <property type="entry name" value="INSC_LBD_sf"/>
</dbReference>
<keyword evidence="4" id="KW-1185">Reference proteome</keyword>
<dbReference type="GO" id="GO:0009786">
    <property type="term" value="P:regulation of asymmetric cell division"/>
    <property type="evidence" value="ECO:0007669"/>
    <property type="project" value="TreeGrafter"/>
</dbReference>
<feature type="domain" description="Protein inscuteable homologue C-terminal" evidence="2">
    <location>
        <begin position="297"/>
        <end position="586"/>
    </location>
</feature>
<protein>
    <recommendedName>
        <fullName evidence="2">Protein inscuteable homologue C-terminal domain-containing protein</fullName>
    </recommendedName>
</protein>
<evidence type="ECO:0000313" key="3">
    <source>
        <dbReference type="EMBL" id="KAK0394687.1"/>
    </source>
</evidence>
<proteinExistence type="predicted"/>
<feature type="compositionally biased region" description="Basic residues" evidence="1">
    <location>
        <begin position="153"/>
        <end position="162"/>
    </location>
</feature>
<dbReference type="EMBL" id="JAUCMV010000005">
    <property type="protein sequence ID" value="KAK0394687.1"/>
    <property type="molecule type" value="Genomic_DNA"/>
</dbReference>
<accession>A0AA39GW78</accession>
<evidence type="ECO:0000256" key="1">
    <source>
        <dbReference type="SAM" id="MobiDB-lite"/>
    </source>
</evidence>
<gene>
    <name evidence="3" type="ORF">QR680_000874</name>
</gene>
<feature type="region of interest" description="Disordered" evidence="1">
    <location>
        <begin position="212"/>
        <end position="250"/>
    </location>
</feature>
<name>A0AA39GW78_9BILA</name>
<feature type="compositionally biased region" description="Basic and acidic residues" evidence="1">
    <location>
        <begin position="235"/>
        <end position="245"/>
    </location>
</feature>
<dbReference type="InterPro" id="IPR016024">
    <property type="entry name" value="ARM-type_fold"/>
</dbReference>
<dbReference type="GO" id="GO:0045179">
    <property type="term" value="C:apical cortex"/>
    <property type="evidence" value="ECO:0007669"/>
    <property type="project" value="TreeGrafter"/>
</dbReference>
<dbReference type="PANTHER" id="PTHR21386">
    <property type="entry name" value="INSCUTEABLE"/>
    <property type="match status" value="1"/>
</dbReference>
<sequence>MDLAEPLFVEANAKNAAVHPAFGPLRPCQQQWLAELAQSTELECMSILYAKSLLASYPNSHRTPDSSNHGSGCTDVPNGPAKPIRSMGRISTSHLPSVVDEPDCTVLQNLPGYISDSHSESHLSSGSISILTPRDRSTIIMNDSTDFPANPIVRRRSGHSAKRPPSYSQAIIRRNTTMRESFGKAIDHSQSSSCSQCNLHISSSLCSTDQKTSVSPSSYHSGDSSIDSGQCSGDMDLHKPRRDQDESSQCSSEFQHYVTANLPSYARMASTMDHVLRASSAIYTLTKGQTDEHKLEIMKKTTVLIEIMRASPCSQFLSSKEIALVQEGVKNLKEEKPYSFSHFTILVRNLVEMVLQIFARIICHFLAEAVNKDRLLVIALEHLIHLLLFGDELCLETIKHSGIDHLLSLGRMSTTPTDTMRLILRTLAVLCGMPKGTLKLLALGGLDLIIDLLCNGTATCAVEAAGVLTQLTKPGNPYVKDRVPLKQVIGKLTDLIDECSCAESLLLCTAAIYNLSFYSKNAIDFLYHKNVVFHVFSAYNKPRMNSVFVQEQIISILSRLAASGYEESLIAQHTIPFLLQMLIVTEQRYPEYTSRIRYKSAVCIGIIAANKLGLEALYMNNAIDVLNEVLDFENDHHSTSFSMICSNIRDRLENTYQVESAV</sequence>
<dbReference type="GO" id="GO:0045176">
    <property type="term" value="P:apical protein localization"/>
    <property type="evidence" value="ECO:0007669"/>
    <property type="project" value="TreeGrafter"/>
</dbReference>
<reference evidence="3" key="1">
    <citation type="submission" date="2023-06" db="EMBL/GenBank/DDBJ databases">
        <title>Genomic analysis of the entomopathogenic nematode Steinernema hermaphroditum.</title>
        <authorList>
            <person name="Schwarz E.M."/>
            <person name="Heppert J.K."/>
            <person name="Baniya A."/>
            <person name="Schwartz H.T."/>
            <person name="Tan C.-H."/>
            <person name="Antoshechkin I."/>
            <person name="Sternberg P.W."/>
            <person name="Goodrich-Blair H."/>
            <person name="Dillman A.R."/>
        </authorList>
    </citation>
    <scope>NUCLEOTIDE SEQUENCE</scope>
    <source>
        <strain evidence="3">PS9179</strain>
        <tissue evidence="3">Whole animal</tissue>
    </source>
</reference>
<dbReference type="SUPFAM" id="SSF48371">
    <property type="entry name" value="ARM repeat"/>
    <property type="match status" value="1"/>
</dbReference>
<comment type="caution">
    <text evidence="3">The sequence shown here is derived from an EMBL/GenBank/DDBJ whole genome shotgun (WGS) entry which is preliminary data.</text>
</comment>